<reference evidence="7" key="2">
    <citation type="submission" date="2021-04" db="EMBL/GenBank/DDBJ databases">
        <authorList>
            <person name="Podell S."/>
        </authorList>
    </citation>
    <scope>NUCLEOTIDE SEQUENCE</scope>
    <source>
        <strain evidence="7">Hildebrandi</strain>
    </source>
</reference>
<dbReference type="EMBL" id="JAGRRH010000004">
    <property type="protein sequence ID" value="KAG7371033.1"/>
    <property type="molecule type" value="Genomic_DNA"/>
</dbReference>
<evidence type="ECO:0000313" key="7">
    <source>
        <dbReference type="EMBL" id="KAG7371033.1"/>
    </source>
</evidence>
<dbReference type="PROSITE" id="PS00108">
    <property type="entry name" value="PROTEIN_KINASE_ST"/>
    <property type="match status" value="1"/>
</dbReference>
<dbReference type="GO" id="GO:0005524">
    <property type="term" value="F:ATP binding"/>
    <property type="evidence" value="ECO:0007669"/>
    <property type="project" value="UniProtKB-UniRule"/>
</dbReference>
<feature type="compositionally biased region" description="Polar residues" evidence="5">
    <location>
        <begin position="517"/>
        <end position="539"/>
    </location>
</feature>
<keyword evidence="1 3" id="KW-0547">Nucleotide-binding</keyword>
<dbReference type="InterPro" id="IPR008271">
    <property type="entry name" value="Ser/Thr_kinase_AS"/>
</dbReference>
<keyword evidence="8" id="KW-1185">Reference proteome</keyword>
<comment type="caution">
    <text evidence="7">The sequence shown here is derived from an EMBL/GenBank/DDBJ whole genome shotgun (WGS) entry which is preliminary data.</text>
</comment>
<evidence type="ECO:0000256" key="5">
    <source>
        <dbReference type="SAM" id="MobiDB-lite"/>
    </source>
</evidence>
<dbReference type="SMART" id="SM00220">
    <property type="entry name" value="S_TKc"/>
    <property type="match status" value="1"/>
</dbReference>
<feature type="compositionally biased region" description="Acidic residues" evidence="5">
    <location>
        <begin position="570"/>
        <end position="581"/>
    </location>
</feature>
<evidence type="ECO:0000256" key="3">
    <source>
        <dbReference type="PROSITE-ProRule" id="PRU10141"/>
    </source>
</evidence>
<keyword evidence="7" id="KW-0418">Kinase</keyword>
<feature type="domain" description="Protein kinase" evidence="6">
    <location>
        <begin position="130"/>
        <end position="453"/>
    </location>
</feature>
<dbReference type="AlphaFoldDB" id="A0A9K3LYS8"/>
<organism evidence="7 8">
    <name type="scientific">Nitzschia inconspicua</name>
    <dbReference type="NCBI Taxonomy" id="303405"/>
    <lineage>
        <taxon>Eukaryota</taxon>
        <taxon>Sar</taxon>
        <taxon>Stramenopiles</taxon>
        <taxon>Ochrophyta</taxon>
        <taxon>Bacillariophyta</taxon>
        <taxon>Bacillariophyceae</taxon>
        <taxon>Bacillariophycidae</taxon>
        <taxon>Bacillariales</taxon>
        <taxon>Bacillariaceae</taxon>
        <taxon>Nitzschia</taxon>
    </lineage>
</organism>
<dbReference type="OrthoDB" id="103633at2759"/>
<feature type="compositionally biased region" description="Polar residues" evidence="5">
    <location>
        <begin position="547"/>
        <end position="560"/>
    </location>
</feature>
<gene>
    <name evidence="7" type="ORF">IV203_019603</name>
</gene>
<feature type="region of interest" description="Disordered" evidence="5">
    <location>
        <begin position="1"/>
        <end position="26"/>
    </location>
</feature>
<reference evidence="7" key="1">
    <citation type="journal article" date="2021" name="Sci. Rep.">
        <title>Diploid genomic architecture of Nitzschia inconspicua, an elite biomass production diatom.</title>
        <authorList>
            <person name="Oliver A."/>
            <person name="Podell S."/>
            <person name="Pinowska A."/>
            <person name="Traller J.C."/>
            <person name="Smith S.R."/>
            <person name="McClure R."/>
            <person name="Beliaev A."/>
            <person name="Bohutskyi P."/>
            <person name="Hill E.A."/>
            <person name="Rabines A."/>
            <person name="Zheng H."/>
            <person name="Allen L.Z."/>
            <person name="Kuo A."/>
            <person name="Grigoriev I.V."/>
            <person name="Allen A.E."/>
            <person name="Hazlebeck D."/>
            <person name="Allen E.E."/>
        </authorList>
    </citation>
    <scope>NUCLEOTIDE SEQUENCE</scope>
    <source>
        <strain evidence="7">Hildebrandi</strain>
    </source>
</reference>
<evidence type="ECO:0000256" key="4">
    <source>
        <dbReference type="SAM" id="Coils"/>
    </source>
</evidence>
<feature type="coiled-coil region" evidence="4">
    <location>
        <begin position="61"/>
        <end position="102"/>
    </location>
</feature>
<evidence type="ECO:0000256" key="1">
    <source>
        <dbReference type="ARBA" id="ARBA00022741"/>
    </source>
</evidence>
<evidence type="ECO:0000259" key="6">
    <source>
        <dbReference type="PROSITE" id="PS50011"/>
    </source>
</evidence>
<keyword evidence="7" id="KW-0808">Transferase</keyword>
<feature type="region of interest" description="Disordered" evidence="5">
    <location>
        <begin position="484"/>
        <end position="581"/>
    </location>
</feature>
<dbReference type="PANTHER" id="PTHR44329">
    <property type="entry name" value="SERINE/THREONINE-PROTEIN KINASE TNNI3K-RELATED"/>
    <property type="match status" value="1"/>
</dbReference>
<keyword evidence="4" id="KW-0175">Coiled coil</keyword>
<dbReference type="Pfam" id="PF00069">
    <property type="entry name" value="Pkinase"/>
    <property type="match status" value="2"/>
</dbReference>
<feature type="compositionally biased region" description="Polar residues" evidence="5">
    <location>
        <begin position="484"/>
        <end position="496"/>
    </location>
</feature>
<sequence>MEKNGNRNNQQQHHRRRSSPSSPVSANFRRFMNDTVQVSHNTLKMVAETIVIRPHKSSSSKEMLCQELEQIKEENVRLQRRVLDLEMQLQKATQALQDYQKQQQSQKGYYNTIVQQDAFAGLPVLRAGTVTVGKKLGEGSFGAVYTAQWRGVRCALKFVSQETVDELRKEVSIMEKIDHPNIVRLYGVVVQKQGETLPESWPKSVRPPCVLMEYMGFRIDETKTVVTTFIEYLEETKQFKEEEGEYYWVMLCGMLQGAARGLAYLHSLKIIHRDVKSTNLLLDSRGNLRIADFGLATVSLNQHRTNSRSISGSTSSSSGGDNISDDLGASWRAGPMRSLYRGRSRQGLTTGQGTYTHMAPEVMASGLYGTAADIFSFGICMSEALMGEEAEEIVDLTRTDSFSLDGDKLKALGNSSGSRVFDQLADFAVQCCSLEPKKRPTADGMVGRLQQILLEYQATQLRMTSSSHHHGSDSNRQVTRVNSFDTNQSTNSCQSTNHRRVTRSLSSSSRNRLPHQPSLSSSSGTRQGRTHPRPNSASFHSRDGHNETSLQPVLSSNVSSEIDDPSFNAEDIEPENEFGGD</sequence>
<dbReference type="InterPro" id="IPR017441">
    <property type="entry name" value="Protein_kinase_ATP_BS"/>
</dbReference>
<keyword evidence="2 3" id="KW-0067">ATP-binding</keyword>
<feature type="binding site" evidence="3">
    <location>
        <position position="157"/>
    </location>
    <ligand>
        <name>ATP</name>
        <dbReference type="ChEBI" id="CHEBI:30616"/>
    </ligand>
</feature>
<evidence type="ECO:0000256" key="2">
    <source>
        <dbReference type="ARBA" id="ARBA00022840"/>
    </source>
</evidence>
<dbReference type="GO" id="GO:0004674">
    <property type="term" value="F:protein serine/threonine kinase activity"/>
    <property type="evidence" value="ECO:0007669"/>
    <property type="project" value="TreeGrafter"/>
</dbReference>
<dbReference type="InterPro" id="IPR000719">
    <property type="entry name" value="Prot_kinase_dom"/>
</dbReference>
<evidence type="ECO:0000313" key="8">
    <source>
        <dbReference type="Proteomes" id="UP000693970"/>
    </source>
</evidence>
<feature type="compositionally biased region" description="Low complexity" evidence="5">
    <location>
        <begin position="1"/>
        <end position="11"/>
    </location>
</feature>
<dbReference type="InterPro" id="IPR051681">
    <property type="entry name" value="Ser/Thr_Kinases-Pseudokinases"/>
</dbReference>
<dbReference type="Proteomes" id="UP000693970">
    <property type="component" value="Unassembled WGS sequence"/>
</dbReference>
<dbReference type="PROSITE" id="PS00107">
    <property type="entry name" value="PROTEIN_KINASE_ATP"/>
    <property type="match status" value="1"/>
</dbReference>
<accession>A0A9K3LYS8</accession>
<name>A0A9K3LYS8_9STRA</name>
<protein>
    <submittedName>
        <fullName evidence="7">Protein kinase domain containing protein</fullName>
    </submittedName>
</protein>
<proteinExistence type="predicted"/>
<dbReference type="PROSITE" id="PS50011">
    <property type="entry name" value="PROTEIN_KINASE_DOM"/>
    <property type="match status" value="1"/>
</dbReference>